<protein>
    <submittedName>
        <fullName evidence="1">Uncharacterized protein</fullName>
    </submittedName>
</protein>
<proteinExistence type="predicted"/>
<dbReference type="AlphaFoldDB" id="A0A2M8KU15"/>
<sequence length="172" mass="19698">MKKIILLVLVIYAVGLGYFLGSRNANQDIPISDQSLVTPSSDIQGYLLYTEENKPFSIYYPDTWHIDNETSISNKNAEMVVFRGPEGNVWIGWGNFREECYPYEGQIIKTVYLGHRNSKVCEHLLNDGRNHIEYSKRLRNDKVINFTAESNTPNDINMPTIVTILDSFTISD</sequence>
<evidence type="ECO:0000313" key="1">
    <source>
        <dbReference type="EMBL" id="PJE63425.1"/>
    </source>
</evidence>
<evidence type="ECO:0000313" key="2">
    <source>
        <dbReference type="Proteomes" id="UP000231569"/>
    </source>
</evidence>
<dbReference type="Proteomes" id="UP000231569">
    <property type="component" value="Unassembled WGS sequence"/>
</dbReference>
<dbReference type="EMBL" id="PFEE01000070">
    <property type="protein sequence ID" value="PJE63425.1"/>
    <property type="molecule type" value="Genomic_DNA"/>
</dbReference>
<gene>
    <name evidence="1" type="ORF">COU89_03420</name>
</gene>
<accession>A0A2M8KU15</accession>
<reference evidence="2" key="1">
    <citation type="submission" date="2017-09" db="EMBL/GenBank/DDBJ databases">
        <title>Depth-based differentiation of microbial function through sediment-hosted aquifers and enrichment of novel symbionts in the deep terrestrial subsurface.</title>
        <authorList>
            <person name="Probst A.J."/>
            <person name="Ladd B."/>
            <person name="Jarett J.K."/>
            <person name="Geller-Mcgrath D.E."/>
            <person name="Sieber C.M.K."/>
            <person name="Emerson J.B."/>
            <person name="Anantharaman K."/>
            <person name="Thomas B.C."/>
            <person name="Malmstrom R."/>
            <person name="Stieglmeier M."/>
            <person name="Klingl A."/>
            <person name="Woyke T."/>
            <person name="Ryan C.M."/>
            <person name="Banfield J.F."/>
        </authorList>
    </citation>
    <scope>NUCLEOTIDE SEQUENCE [LARGE SCALE GENOMIC DNA]</scope>
</reference>
<name>A0A2M8KU15_9BACT</name>
<comment type="caution">
    <text evidence="1">The sequence shown here is derived from an EMBL/GenBank/DDBJ whole genome shotgun (WGS) entry which is preliminary data.</text>
</comment>
<organism evidence="1 2">
    <name type="scientific">Candidatus Roizmanbacteria bacterium CG10_big_fil_rev_8_21_14_0_10_45_7</name>
    <dbReference type="NCBI Taxonomy" id="1974854"/>
    <lineage>
        <taxon>Bacteria</taxon>
        <taxon>Candidatus Roizmaniibacteriota</taxon>
    </lineage>
</organism>